<dbReference type="EMBL" id="CP019454">
    <property type="protein sequence ID" value="AUW93182.1"/>
    <property type="molecule type" value="Genomic_DNA"/>
</dbReference>
<reference evidence="2 3" key="1">
    <citation type="journal article" date="2019" name="Sci. Rep.">
        <title>Sulfobacillus thermotolerans: new insights into resistance and metabolic capacities of acidophilic chemolithotrophs.</title>
        <authorList>
            <person name="Panyushkina A.E."/>
            <person name="Babenko V.V."/>
            <person name="Nikitina A.S."/>
            <person name="Selezneva O.V."/>
            <person name="Tsaplina I.A."/>
            <person name="Letarova M.A."/>
            <person name="Kostryukova E.S."/>
            <person name="Letarov A.V."/>
        </authorList>
    </citation>
    <scope>NUCLEOTIDE SEQUENCE [LARGE SCALE GENOMIC DNA]</scope>
    <source>
        <strain evidence="2 3">Kr1</strain>
    </source>
</reference>
<feature type="domain" description="Histidine kinase/HSP90-like ATPase" evidence="1">
    <location>
        <begin position="139"/>
        <end position="247"/>
    </location>
</feature>
<evidence type="ECO:0000313" key="3">
    <source>
        <dbReference type="Proteomes" id="UP000325292"/>
    </source>
</evidence>
<protein>
    <recommendedName>
        <fullName evidence="1">Histidine kinase/HSP90-like ATPase domain-containing protein</fullName>
    </recommendedName>
</protein>
<name>A0ABM6RP79_9FIRM</name>
<gene>
    <name evidence="2" type="ORF">BXT84_03790</name>
</gene>
<evidence type="ECO:0000259" key="1">
    <source>
        <dbReference type="Pfam" id="PF02518"/>
    </source>
</evidence>
<dbReference type="Gene3D" id="3.30.565.10">
    <property type="entry name" value="Histidine kinase-like ATPase, C-terminal domain"/>
    <property type="match status" value="1"/>
</dbReference>
<sequence>MINLPAQLTEDVLVQGLRHSDSWLAALLNQSPCEVSFDQLQWVEPGGITPLASISANHSWEISKPKDKVYTYLQRMRFTQIFGLDDSFHFLEHDPTGRFISAIWIQKQEHIELVIREIKMILSQSQLEPGVQWAVAWSLNEFLGNVLIHSCAEIGGLVFAQVFPSRNIVQIAVCDPGIGITGSIRQWNPQWQGTDEMALKLALQQGWSSKKGSDGKGNGLYLVKQIIEHNGSINRLVLISGMAIAVVSENGTVYESTAVDWPGTSLSCTFDLSRRVDMEKILGHTDDLDDDEVWEVNEWL</sequence>
<dbReference type="Proteomes" id="UP000325292">
    <property type="component" value="Chromosome"/>
</dbReference>
<proteinExistence type="predicted"/>
<evidence type="ECO:0000313" key="2">
    <source>
        <dbReference type="EMBL" id="AUW93182.1"/>
    </source>
</evidence>
<dbReference type="SUPFAM" id="SSF55874">
    <property type="entry name" value="ATPase domain of HSP90 chaperone/DNA topoisomerase II/histidine kinase"/>
    <property type="match status" value="1"/>
</dbReference>
<dbReference type="Pfam" id="PF02518">
    <property type="entry name" value="HATPase_c"/>
    <property type="match status" value="1"/>
</dbReference>
<organism evidence="2 3">
    <name type="scientific">Sulfobacillus thermotolerans</name>
    <dbReference type="NCBI Taxonomy" id="338644"/>
    <lineage>
        <taxon>Bacteria</taxon>
        <taxon>Bacillati</taxon>
        <taxon>Bacillota</taxon>
        <taxon>Clostridia</taxon>
        <taxon>Eubacteriales</taxon>
        <taxon>Clostridiales Family XVII. Incertae Sedis</taxon>
        <taxon>Sulfobacillus</taxon>
    </lineage>
</organism>
<accession>A0ABM6RP79</accession>
<keyword evidence="3" id="KW-1185">Reference proteome</keyword>
<dbReference type="InterPro" id="IPR003594">
    <property type="entry name" value="HATPase_dom"/>
</dbReference>
<dbReference type="InterPro" id="IPR036890">
    <property type="entry name" value="HATPase_C_sf"/>
</dbReference>